<dbReference type="Proteomes" id="UP000824120">
    <property type="component" value="Chromosome 9"/>
</dbReference>
<keyword evidence="2" id="KW-1185">Reference proteome</keyword>
<name>A0A9J5XCY0_SOLCO</name>
<organism evidence="1 2">
    <name type="scientific">Solanum commersonii</name>
    <name type="common">Commerson's wild potato</name>
    <name type="synonym">Commerson's nightshade</name>
    <dbReference type="NCBI Taxonomy" id="4109"/>
    <lineage>
        <taxon>Eukaryota</taxon>
        <taxon>Viridiplantae</taxon>
        <taxon>Streptophyta</taxon>
        <taxon>Embryophyta</taxon>
        <taxon>Tracheophyta</taxon>
        <taxon>Spermatophyta</taxon>
        <taxon>Magnoliopsida</taxon>
        <taxon>eudicotyledons</taxon>
        <taxon>Gunneridae</taxon>
        <taxon>Pentapetalae</taxon>
        <taxon>asterids</taxon>
        <taxon>lamiids</taxon>
        <taxon>Solanales</taxon>
        <taxon>Solanaceae</taxon>
        <taxon>Solanoideae</taxon>
        <taxon>Solaneae</taxon>
        <taxon>Solanum</taxon>
    </lineage>
</organism>
<reference evidence="1 2" key="1">
    <citation type="submission" date="2020-09" db="EMBL/GenBank/DDBJ databases">
        <title>De no assembly of potato wild relative species, Solanum commersonii.</title>
        <authorList>
            <person name="Cho K."/>
        </authorList>
    </citation>
    <scope>NUCLEOTIDE SEQUENCE [LARGE SCALE GENOMIC DNA]</scope>
    <source>
        <strain evidence="1">LZ3.2</strain>
        <tissue evidence="1">Leaf</tissue>
    </source>
</reference>
<proteinExistence type="predicted"/>
<gene>
    <name evidence="1" type="ORF">H5410_046677</name>
</gene>
<dbReference type="EMBL" id="JACXVP010000009">
    <property type="protein sequence ID" value="KAG5586243.1"/>
    <property type="molecule type" value="Genomic_DNA"/>
</dbReference>
<accession>A0A9J5XCY0</accession>
<protein>
    <submittedName>
        <fullName evidence="1">Uncharacterized protein</fullName>
    </submittedName>
</protein>
<evidence type="ECO:0000313" key="2">
    <source>
        <dbReference type="Proteomes" id="UP000824120"/>
    </source>
</evidence>
<dbReference type="AlphaFoldDB" id="A0A9J5XCY0"/>
<evidence type="ECO:0000313" key="1">
    <source>
        <dbReference type="EMBL" id="KAG5586243.1"/>
    </source>
</evidence>
<sequence length="152" mass="17252">MKDDVSTFNQTVISHSVSIKQLETQMGQKEDYRVTPWPIPRMNLERIGEPDFDRCLNQLTCWRFCKTRCAKFLLGASSSGSAMQSSELDFLLIVWNRLLGGGGTLGYFARLALQPSASEFTLRSLDRLFIIHICGLSFATFDDMPELAEFTR</sequence>
<dbReference type="OrthoDB" id="1325690at2759"/>
<comment type="caution">
    <text evidence="1">The sequence shown here is derived from an EMBL/GenBank/DDBJ whole genome shotgun (WGS) entry which is preliminary data.</text>
</comment>